<reference evidence="1 2" key="1">
    <citation type="submission" date="2021-06" db="EMBL/GenBank/DDBJ databases">
        <title>Bacillus sp. RD4P76, an endophyte from a halophyte.</title>
        <authorList>
            <person name="Sun J.-Q."/>
        </authorList>
    </citation>
    <scope>NUCLEOTIDE SEQUENCE [LARGE SCALE GENOMIC DNA]</scope>
    <source>
        <strain evidence="1 2">CGMCC 1.15917</strain>
    </source>
</reference>
<dbReference type="RefSeq" id="WP_217065125.1">
    <property type="nucleotide sequence ID" value="NZ_JAHQCS010000064.1"/>
</dbReference>
<protein>
    <submittedName>
        <fullName evidence="1">YlbF family regulator</fullName>
    </submittedName>
</protein>
<dbReference type="PANTHER" id="PTHR38448:SF2">
    <property type="entry name" value="REGULATORY PROTEIN YLBF"/>
    <property type="match status" value="1"/>
</dbReference>
<evidence type="ECO:0000313" key="2">
    <source>
        <dbReference type="Proteomes" id="UP000784880"/>
    </source>
</evidence>
<dbReference type="Pfam" id="PF06133">
    <property type="entry name" value="Com_YlbF"/>
    <property type="match status" value="1"/>
</dbReference>
<keyword evidence="2" id="KW-1185">Reference proteome</keyword>
<dbReference type="Proteomes" id="UP000784880">
    <property type="component" value="Unassembled WGS sequence"/>
</dbReference>
<organism evidence="1 2">
    <name type="scientific">Evansella tamaricis</name>
    <dbReference type="NCBI Taxonomy" id="2069301"/>
    <lineage>
        <taxon>Bacteria</taxon>
        <taxon>Bacillati</taxon>
        <taxon>Bacillota</taxon>
        <taxon>Bacilli</taxon>
        <taxon>Bacillales</taxon>
        <taxon>Bacillaceae</taxon>
        <taxon>Evansella</taxon>
    </lineage>
</organism>
<comment type="caution">
    <text evidence="1">The sequence shown here is derived from an EMBL/GenBank/DDBJ whole genome shotgun (WGS) entry which is preliminary data.</text>
</comment>
<accession>A0ABS6JC42</accession>
<dbReference type="InterPro" id="IPR010368">
    <property type="entry name" value="Com_YlbF"/>
</dbReference>
<sequence>MVTTMTNVDVLQQAYDFGELITSSEIFHKYIDAKVILENDSEAQKLIQQFTELKEKYEEVQRFGKYHPDFSEVTKNVREMKRIVDTNITIAEFKKSENELYQLLVEVSQIIAKAVSPQIKVPTGNPFFDSATSCSGGCGSGGSCGCK</sequence>
<proteinExistence type="predicted"/>
<name>A0ABS6JC42_9BACI</name>
<evidence type="ECO:0000313" key="1">
    <source>
        <dbReference type="EMBL" id="MBU9711242.1"/>
    </source>
</evidence>
<dbReference type="InterPro" id="IPR052767">
    <property type="entry name" value="Bact_com_dev_regulator"/>
</dbReference>
<dbReference type="EMBL" id="JAHQCS010000064">
    <property type="protein sequence ID" value="MBU9711242.1"/>
    <property type="molecule type" value="Genomic_DNA"/>
</dbReference>
<gene>
    <name evidence="1" type="ORF">KS419_05820</name>
</gene>
<dbReference type="PANTHER" id="PTHR38448">
    <property type="entry name" value="REGULATORY PROTEIN YLBF-RELATED"/>
    <property type="match status" value="1"/>
</dbReference>